<proteinExistence type="predicted"/>
<comment type="caution">
    <text evidence="1">The sequence shown here is derived from an EMBL/GenBank/DDBJ whole genome shotgun (WGS) entry which is preliminary data.</text>
</comment>
<evidence type="ECO:0000313" key="2">
    <source>
        <dbReference type="Proteomes" id="UP000316778"/>
    </source>
</evidence>
<accession>A0A562TE93</accession>
<protein>
    <submittedName>
        <fullName evidence="1">Uncharacterized protein</fullName>
    </submittedName>
</protein>
<dbReference type="OrthoDB" id="1492744at2"/>
<dbReference type="RefSeq" id="WP_145710964.1">
    <property type="nucleotide sequence ID" value="NZ_BAAAFY010000001.1"/>
</dbReference>
<reference evidence="1 2" key="1">
    <citation type="journal article" date="2013" name="Stand. Genomic Sci.">
        <title>Genomic Encyclopedia of Type Strains, Phase I: The one thousand microbial genomes (KMG-I) project.</title>
        <authorList>
            <person name="Kyrpides N.C."/>
            <person name="Woyke T."/>
            <person name="Eisen J.A."/>
            <person name="Garrity G."/>
            <person name="Lilburn T.G."/>
            <person name="Beck B.J."/>
            <person name="Whitman W.B."/>
            <person name="Hugenholtz P."/>
            <person name="Klenk H.P."/>
        </authorList>
    </citation>
    <scope>NUCLEOTIDE SEQUENCE [LARGE SCALE GENOMIC DNA]</scope>
    <source>
        <strain evidence="1 2">DSM 13484</strain>
    </source>
</reference>
<dbReference type="Proteomes" id="UP000316778">
    <property type="component" value="Unassembled WGS sequence"/>
</dbReference>
<evidence type="ECO:0000313" key="1">
    <source>
        <dbReference type="EMBL" id="TWI91832.1"/>
    </source>
</evidence>
<organism evidence="1 2">
    <name type="scientific">Chitinophaga japonensis</name>
    <name type="common">Flexibacter japonensis</name>
    <dbReference type="NCBI Taxonomy" id="104662"/>
    <lineage>
        <taxon>Bacteria</taxon>
        <taxon>Pseudomonadati</taxon>
        <taxon>Bacteroidota</taxon>
        <taxon>Chitinophagia</taxon>
        <taxon>Chitinophagales</taxon>
        <taxon>Chitinophagaceae</taxon>
        <taxon>Chitinophaga</taxon>
    </lineage>
</organism>
<gene>
    <name evidence="1" type="ORF">LX66_1213</name>
</gene>
<dbReference type="EMBL" id="VLLG01000002">
    <property type="protein sequence ID" value="TWI91832.1"/>
    <property type="molecule type" value="Genomic_DNA"/>
</dbReference>
<dbReference type="AlphaFoldDB" id="A0A562TE93"/>
<name>A0A562TE93_CHIJA</name>
<sequence length="137" mass="15810">MSEAPNLWPEDILEKKITLPKTILLDQAKYLSEMSNNILTVEIKTSPALLSNESKDTLTANGLRHEFIIKVPALGNYQFPLLWILHGSIQVYPFQLYSILEETFYDIRDEEHFKGTLAKIFSFEKTRNAISYIMSQV</sequence>
<keyword evidence="2" id="KW-1185">Reference proteome</keyword>